<accession>A0ABR1BSZ0</accession>
<comment type="caution">
    <text evidence="1">The sequence shown here is derived from an EMBL/GenBank/DDBJ whole genome shotgun (WGS) entry which is preliminary data.</text>
</comment>
<sequence>MNRLRFTAHIDSIIELFNRRLLMPPSPPPPAADAVNERLRTFRNDHWESSNQFLKGPFDSIEVLNSKYYF</sequence>
<organism evidence="1 2">
    <name type="scientific">Necator americanus</name>
    <name type="common">Human hookworm</name>
    <dbReference type="NCBI Taxonomy" id="51031"/>
    <lineage>
        <taxon>Eukaryota</taxon>
        <taxon>Metazoa</taxon>
        <taxon>Ecdysozoa</taxon>
        <taxon>Nematoda</taxon>
        <taxon>Chromadorea</taxon>
        <taxon>Rhabditida</taxon>
        <taxon>Rhabditina</taxon>
        <taxon>Rhabditomorpha</taxon>
        <taxon>Strongyloidea</taxon>
        <taxon>Ancylostomatidae</taxon>
        <taxon>Bunostominae</taxon>
        <taxon>Necator</taxon>
    </lineage>
</organism>
<keyword evidence="2" id="KW-1185">Reference proteome</keyword>
<dbReference type="Proteomes" id="UP001303046">
    <property type="component" value="Unassembled WGS sequence"/>
</dbReference>
<proteinExistence type="predicted"/>
<protein>
    <submittedName>
        <fullName evidence="1">Uncharacterized protein</fullName>
    </submittedName>
</protein>
<name>A0ABR1BSZ0_NECAM</name>
<reference evidence="1 2" key="1">
    <citation type="submission" date="2023-08" db="EMBL/GenBank/DDBJ databases">
        <title>A Necator americanus chromosomal reference genome.</title>
        <authorList>
            <person name="Ilik V."/>
            <person name="Petrzelkova K.J."/>
            <person name="Pardy F."/>
            <person name="Fuh T."/>
            <person name="Niatou-Singa F.S."/>
            <person name="Gouil Q."/>
            <person name="Baker L."/>
            <person name="Ritchie M.E."/>
            <person name="Jex A.R."/>
            <person name="Gazzola D."/>
            <person name="Li H."/>
            <person name="Toshio Fujiwara R."/>
            <person name="Zhan B."/>
            <person name="Aroian R.V."/>
            <person name="Pafco B."/>
            <person name="Schwarz E.M."/>
        </authorList>
    </citation>
    <scope>NUCLEOTIDE SEQUENCE [LARGE SCALE GENOMIC DNA]</scope>
    <source>
        <strain evidence="1 2">Aroian</strain>
        <tissue evidence="1">Whole animal</tissue>
    </source>
</reference>
<gene>
    <name evidence="1" type="primary">Necator_chrI.g2638</name>
    <name evidence="1" type="ORF">RB195_006510</name>
</gene>
<dbReference type="EMBL" id="JAVFWL010000001">
    <property type="protein sequence ID" value="KAK6729504.1"/>
    <property type="molecule type" value="Genomic_DNA"/>
</dbReference>
<evidence type="ECO:0000313" key="1">
    <source>
        <dbReference type="EMBL" id="KAK6729504.1"/>
    </source>
</evidence>
<evidence type="ECO:0000313" key="2">
    <source>
        <dbReference type="Proteomes" id="UP001303046"/>
    </source>
</evidence>